<dbReference type="InterPro" id="IPR004155">
    <property type="entry name" value="PBS_lyase_HEAT"/>
</dbReference>
<comment type="caution">
    <text evidence="1">The sequence shown here is derived from an EMBL/GenBank/DDBJ whole genome shotgun (WGS) entry which is preliminary data.</text>
</comment>
<dbReference type="InterPro" id="IPR011989">
    <property type="entry name" value="ARM-like"/>
</dbReference>
<proteinExistence type="predicted"/>
<dbReference type="SMART" id="SM00567">
    <property type="entry name" value="EZ_HEAT"/>
    <property type="match status" value="2"/>
</dbReference>
<dbReference type="SUPFAM" id="SSF48371">
    <property type="entry name" value="ARM repeat"/>
    <property type="match status" value="1"/>
</dbReference>
<dbReference type="Gene3D" id="1.25.10.10">
    <property type="entry name" value="Leucine-rich Repeat Variant"/>
    <property type="match status" value="1"/>
</dbReference>
<gene>
    <name evidence="1" type="ORF">H4W80_002564</name>
</gene>
<accession>A0ABR9LW56</accession>
<evidence type="ECO:0000313" key="2">
    <source>
        <dbReference type="Proteomes" id="UP000633509"/>
    </source>
</evidence>
<organism evidence="1 2">
    <name type="scientific">Nonomuraea angiospora</name>
    <dbReference type="NCBI Taxonomy" id="46172"/>
    <lineage>
        <taxon>Bacteria</taxon>
        <taxon>Bacillati</taxon>
        <taxon>Actinomycetota</taxon>
        <taxon>Actinomycetes</taxon>
        <taxon>Streptosporangiales</taxon>
        <taxon>Streptosporangiaceae</taxon>
        <taxon>Nonomuraea</taxon>
    </lineage>
</organism>
<dbReference type="Pfam" id="PF13646">
    <property type="entry name" value="HEAT_2"/>
    <property type="match status" value="1"/>
</dbReference>
<protein>
    <submittedName>
        <fullName evidence="1">HEAT repeat protein</fullName>
    </submittedName>
</protein>
<dbReference type="RefSeq" id="WP_192785257.1">
    <property type="nucleotide sequence ID" value="NZ_JADBEK010000001.1"/>
</dbReference>
<dbReference type="InterPro" id="IPR016024">
    <property type="entry name" value="ARM-type_fold"/>
</dbReference>
<reference evidence="1 2" key="1">
    <citation type="submission" date="2020-10" db="EMBL/GenBank/DDBJ databases">
        <title>Sequencing the genomes of 1000 actinobacteria strains.</title>
        <authorList>
            <person name="Klenk H.-P."/>
        </authorList>
    </citation>
    <scope>NUCLEOTIDE SEQUENCE [LARGE SCALE GENOMIC DNA]</scope>
    <source>
        <strain evidence="1 2">DSM 43173</strain>
    </source>
</reference>
<dbReference type="EMBL" id="JADBEK010000001">
    <property type="protein sequence ID" value="MBE1584306.1"/>
    <property type="molecule type" value="Genomic_DNA"/>
</dbReference>
<dbReference type="Proteomes" id="UP000633509">
    <property type="component" value="Unassembled WGS sequence"/>
</dbReference>
<keyword evidence="2" id="KW-1185">Reference proteome</keyword>
<sequence>MDVIAEAVELIRNATCPGDHDQAWELVGRAIEDRETAARRGFALARSPDPAERKIGCDLLGSVAQVEESLREPVLLAVLGLVAAETDHAVHASVARALGCTGDERAVPELLRLAEHPDEDVRFYVAWSLPLGRADDDAVIEALIRLSADPEDEVRDWATFALGTQCQADGRAIREALWARVGDQDTEAREEAIAGLARRRDRRVVPPGWRSVRP</sequence>
<evidence type="ECO:0000313" key="1">
    <source>
        <dbReference type="EMBL" id="MBE1584306.1"/>
    </source>
</evidence>
<name>A0ABR9LW56_9ACTN</name>